<evidence type="ECO:0000313" key="1">
    <source>
        <dbReference type="EMBL" id="WAS95600.1"/>
    </source>
</evidence>
<dbReference type="Proteomes" id="UP001164459">
    <property type="component" value="Chromosome"/>
</dbReference>
<keyword evidence="2" id="KW-1185">Reference proteome</keyword>
<dbReference type="RefSeq" id="WP_269037944.1">
    <property type="nucleotide sequence ID" value="NZ_CP114040.1"/>
</dbReference>
<evidence type="ECO:0000313" key="2">
    <source>
        <dbReference type="Proteomes" id="UP001164459"/>
    </source>
</evidence>
<organism evidence="1 2">
    <name type="scientific">Nannocystis punicea</name>
    <dbReference type="NCBI Taxonomy" id="2995304"/>
    <lineage>
        <taxon>Bacteria</taxon>
        <taxon>Pseudomonadati</taxon>
        <taxon>Myxococcota</taxon>
        <taxon>Polyangia</taxon>
        <taxon>Nannocystales</taxon>
        <taxon>Nannocystaceae</taxon>
        <taxon>Nannocystis</taxon>
    </lineage>
</organism>
<proteinExistence type="predicted"/>
<reference evidence="1" key="1">
    <citation type="submission" date="2022-11" db="EMBL/GenBank/DDBJ databases">
        <title>Minimal conservation of predation-associated metabolite biosynthetic gene clusters underscores biosynthetic potential of Myxococcota including descriptions for ten novel species: Archangium lansinium sp. nov., Myxococcus landrumus sp. nov., Nannocystis bai.</title>
        <authorList>
            <person name="Ahearne A."/>
            <person name="Stevens C."/>
            <person name="Dowd S."/>
        </authorList>
    </citation>
    <scope>NUCLEOTIDE SEQUENCE</scope>
    <source>
        <strain evidence="1">Fl3</strain>
    </source>
</reference>
<protein>
    <submittedName>
        <fullName evidence="1">Uncharacterized protein</fullName>
    </submittedName>
</protein>
<name>A0ABY7H931_9BACT</name>
<sequence>MPDDAPLDGTLAALARGGLSDVLVLGLRHSDDLPLPFYRPFLLAGFWLELGDGVVWFEASQGFLAATPAARPELPVWVDHDGAEDMCILSGAGFTLDPAREPAPISALELVARDDDALREARIAAVFLRCTDGAELFAHAWSFDGVTFGRAPEYATWREENSYFAGWGRFRWEAGDLPWTWASRRTLAMRP</sequence>
<accession>A0ABY7H931</accession>
<dbReference type="EMBL" id="CP114040">
    <property type="protein sequence ID" value="WAS95600.1"/>
    <property type="molecule type" value="Genomic_DNA"/>
</dbReference>
<gene>
    <name evidence="1" type="ORF">O0S08_05510</name>
</gene>